<proteinExistence type="predicted"/>
<evidence type="ECO:0000313" key="1">
    <source>
        <dbReference type="EMBL" id="BAO05003.1"/>
    </source>
</evidence>
<dbReference type="Proteomes" id="UP000054164">
    <property type="component" value="Unassembled WGS sequence"/>
</dbReference>
<organism evidence="1">
    <name type="scientific">Clostridium botulinum B str. Osaka05</name>
    <dbReference type="NCBI Taxonomy" id="1407017"/>
    <lineage>
        <taxon>Bacteria</taxon>
        <taxon>Bacillati</taxon>
        <taxon>Bacillota</taxon>
        <taxon>Clostridia</taxon>
        <taxon>Eubacteriales</taxon>
        <taxon>Clostridiaceae</taxon>
        <taxon>Clostridium</taxon>
    </lineage>
</organism>
<sequence length="86" mass="10094">MSKKIRMIMTQVIEYEPDVENYCDAKTYEEMADIDEHTDDIVALFDAEDSKLNITWEIIEKSEDGDYGLCNSKEHWKRTGKVTKIE</sequence>
<name>A0A060N8X6_CLOBO</name>
<dbReference type="RefSeq" id="WP_030032098.1">
    <property type="nucleotide sequence ID" value="NZ_BA000058.1"/>
</dbReference>
<dbReference type="EMBL" id="BA000058">
    <property type="protein sequence ID" value="BAO05003.1"/>
    <property type="molecule type" value="Genomic_DNA"/>
</dbReference>
<dbReference type="AlphaFoldDB" id="A0A060N8X6"/>
<gene>
    <name evidence="1" type="ORF">CBO05P1_284</name>
</gene>
<accession>A0A060N8X6</accession>
<protein>
    <submittedName>
        <fullName evidence="1">Uncharacterized protein</fullName>
    </submittedName>
</protein>
<reference evidence="1" key="1">
    <citation type="submission" date="2013-10" db="EMBL/GenBank/DDBJ databases">
        <title>Draft genome sequence of Clostridium botulinum type B strain Osaka05.</title>
        <authorList>
            <person name="Sakaguchi Y."/>
            <person name="Hosomi K."/>
            <person name="Uchiyama J."/>
            <person name="Ogura Y."/>
            <person name="Sakaguchi M."/>
            <person name="Kohda T."/>
            <person name="Mukamoto M."/>
            <person name="Misawa N."/>
            <person name="Matsuzaki S."/>
            <person name="Hayashi T."/>
            <person name="Kozaki S."/>
        </authorList>
    </citation>
    <scope>NUCLEOTIDE SEQUENCE</scope>
    <source>
        <strain evidence="1">Osaka05</strain>
    </source>
</reference>
<dbReference type="HOGENOM" id="CLU_2492315_0_0_9"/>